<reference evidence="3" key="1">
    <citation type="journal article" date="2011" name="Genome Res.">
        <title>Phylogeny-wide analysis of social amoeba genomes highlights ancient origins for complex intercellular communication.</title>
        <authorList>
            <person name="Heidel A.J."/>
            <person name="Lawal H.M."/>
            <person name="Felder M."/>
            <person name="Schilde C."/>
            <person name="Helps N.R."/>
            <person name="Tunggal B."/>
            <person name="Rivero F."/>
            <person name="John U."/>
            <person name="Schleicher M."/>
            <person name="Eichinger L."/>
            <person name="Platzer M."/>
            <person name="Noegel A.A."/>
            <person name="Schaap P."/>
            <person name="Gloeckner G."/>
        </authorList>
    </citation>
    <scope>NUCLEOTIDE SEQUENCE [LARGE SCALE GENOMIC DNA]</scope>
    <source>
        <strain evidence="3">SH3</strain>
    </source>
</reference>
<dbReference type="AlphaFoldDB" id="F4PW40"/>
<organism evidence="2 3">
    <name type="scientific">Cavenderia fasciculata</name>
    <name type="common">Slime mold</name>
    <name type="synonym">Dictyostelium fasciculatum</name>
    <dbReference type="NCBI Taxonomy" id="261658"/>
    <lineage>
        <taxon>Eukaryota</taxon>
        <taxon>Amoebozoa</taxon>
        <taxon>Evosea</taxon>
        <taxon>Eumycetozoa</taxon>
        <taxon>Dictyostelia</taxon>
        <taxon>Acytosteliales</taxon>
        <taxon>Cavenderiaceae</taxon>
        <taxon>Cavenderia</taxon>
    </lineage>
</organism>
<evidence type="ECO:0000313" key="3">
    <source>
        <dbReference type="Proteomes" id="UP000007797"/>
    </source>
</evidence>
<keyword evidence="3" id="KW-1185">Reference proteome</keyword>
<keyword evidence="1" id="KW-0812">Transmembrane</keyword>
<dbReference type="PANTHER" id="PTHR35864">
    <property type="entry name" value="ZINC METALLOPROTEASE MJ0611-RELATED"/>
    <property type="match status" value="1"/>
</dbReference>
<dbReference type="RefSeq" id="XP_004367187.1">
    <property type="nucleotide sequence ID" value="XM_004367130.1"/>
</dbReference>
<dbReference type="PANTHER" id="PTHR35864:SF1">
    <property type="entry name" value="ZINC METALLOPROTEASE YWHC-RELATED"/>
    <property type="match status" value="1"/>
</dbReference>
<dbReference type="InterPro" id="IPR052348">
    <property type="entry name" value="Metallopeptidase_M50B"/>
</dbReference>
<accession>F4PW40</accession>
<keyword evidence="1" id="KW-1133">Transmembrane helix</keyword>
<dbReference type="OrthoDB" id="329717at2759"/>
<protein>
    <recommendedName>
        <fullName evidence="4">Peptidase M50 family protein</fullName>
    </recommendedName>
</protein>
<evidence type="ECO:0008006" key="4">
    <source>
        <dbReference type="Google" id="ProtNLM"/>
    </source>
</evidence>
<proteinExistence type="predicted"/>
<gene>
    <name evidence="2" type="ORF">DFA_07324</name>
</gene>
<dbReference type="Proteomes" id="UP000007797">
    <property type="component" value="Unassembled WGS sequence"/>
</dbReference>
<feature type="transmembrane region" description="Helical" evidence="1">
    <location>
        <begin position="224"/>
        <end position="247"/>
    </location>
</feature>
<keyword evidence="1" id="KW-0472">Membrane</keyword>
<dbReference type="EMBL" id="GL883013">
    <property type="protein sequence ID" value="EGG20204.1"/>
    <property type="molecule type" value="Genomic_DNA"/>
</dbReference>
<feature type="transmembrane region" description="Helical" evidence="1">
    <location>
        <begin position="197"/>
        <end position="217"/>
    </location>
</feature>
<sequence length="345" mass="39300">MLLQLDQECKDIDIDEMDTMIQQERIDNKRDILSINTSLVQDEQEQEEEEEEEQNMMIQSTTTTTTTMISRVSNQRWFQFIYGHHYGPFITLLVVFLFSAIMNTITKSKTFFFIQVLSLWAIGVSVHEFGHAIVAVIGGDTTIKEKGYLSLNPFATINRYFTIIIPILLISFGGVSMGLPSGSIDFDETKLYIRSPYWVSAVGMGGMAMSFFFSLLLSSPFWSGYYAIVVGLQESYFLFALACSVYLEVQSILFNCIPLPPLDTYIALSPFLPQIVRNFYRTHAQKLDVGCLLVCSVVLYQWGDFLWDFTPAITSDLFEIPNHYIHQALNIFYIPTLFGSVPPPN</sequence>
<evidence type="ECO:0000313" key="2">
    <source>
        <dbReference type="EMBL" id="EGG20204.1"/>
    </source>
</evidence>
<feature type="transmembrane region" description="Helical" evidence="1">
    <location>
        <begin position="111"/>
        <end position="137"/>
    </location>
</feature>
<evidence type="ECO:0000256" key="1">
    <source>
        <dbReference type="SAM" id="Phobius"/>
    </source>
</evidence>
<feature type="transmembrane region" description="Helical" evidence="1">
    <location>
        <begin position="86"/>
        <end position="105"/>
    </location>
</feature>
<dbReference type="GeneID" id="14872478"/>
<feature type="transmembrane region" description="Helical" evidence="1">
    <location>
        <begin position="157"/>
        <end position="177"/>
    </location>
</feature>
<dbReference type="KEGG" id="dfa:DFA_07324"/>
<name>F4PW40_CACFS</name>